<feature type="transmembrane region" description="Helical" evidence="6">
    <location>
        <begin position="174"/>
        <end position="195"/>
    </location>
</feature>
<keyword evidence="3 6" id="KW-0812">Transmembrane</keyword>
<feature type="transmembrane region" description="Helical" evidence="6">
    <location>
        <begin position="45"/>
        <end position="63"/>
    </location>
</feature>
<feature type="transmembrane region" description="Helical" evidence="6">
    <location>
        <begin position="12"/>
        <end position="33"/>
    </location>
</feature>
<dbReference type="InterPro" id="IPR050833">
    <property type="entry name" value="Poly_Biosynth_Transport"/>
</dbReference>
<sequence length="426" mass="48503">MKKLVYFFKKDFVKNVLTLITGSGISQVVIYGSTLILTRLFSEEAFGVLMLFSSSLILLKPIASLQYELAILLPKRNKDAINLFAFSILLSFLICIAIFLVLFFFKNSISTFFGLQQLSFYIYFLPIAVFLFSSISIIEYWHNRCNLFKNISKGVIVKSVSMSTIQITTGFSNLHAIGLIPGVVIGLVFQLLFLIKKSVIPIKETVKHISFRRMFFLAKKYKDIPIFSTVISFTNQLSNELPVYLISNYFGLGNAGIYGLAVKISKAPVGIIQNSISQVFFNKASKQYNNNQDLNLTVKKTYKNLLLIGAFLFTSLFIISFFFDFILGENWTKAGTYVRILIPWLFIAFLNAPLSSLILILNKQKTILLYDILLLTSRFLAFYIGYTQYKSIIISLTLYSSVGILFNLFILFYFLKISTLKKDAYS</sequence>
<feature type="transmembrane region" description="Helical" evidence="6">
    <location>
        <begin position="392"/>
        <end position="415"/>
    </location>
</feature>
<evidence type="ECO:0000256" key="3">
    <source>
        <dbReference type="ARBA" id="ARBA00022692"/>
    </source>
</evidence>
<dbReference type="PANTHER" id="PTHR30250">
    <property type="entry name" value="PST FAMILY PREDICTED COLANIC ACID TRANSPORTER"/>
    <property type="match status" value="1"/>
</dbReference>
<feature type="transmembrane region" description="Helical" evidence="6">
    <location>
        <begin position="83"/>
        <end position="105"/>
    </location>
</feature>
<feature type="transmembrane region" description="Helical" evidence="6">
    <location>
        <begin position="340"/>
        <end position="361"/>
    </location>
</feature>
<feature type="transmembrane region" description="Helical" evidence="6">
    <location>
        <begin position="120"/>
        <end position="138"/>
    </location>
</feature>
<proteinExistence type="predicted"/>
<keyword evidence="5 6" id="KW-0472">Membrane</keyword>
<comment type="caution">
    <text evidence="7">The sequence shown here is derived from an EMBL/GenBank/DDBJ whole genome shotgun (WGS) entry which is preliminary data.</text>
</comment>
<feature type="transmembrane region" description="Helical" evidence="6">
    <location>
        <begin position="368"/>
        <end position="386"/>
    </location>
</feature>
<evidence type="ECO:0000256" key="2">
    <source>
        <dbReference type="ARBA" id="ARBA00022475"/>
    </source>
</evidence>
<evidence type="ECO:0000313" key="8">
    <source>
        <dbReference type="Proteomes" id="UP001497602"/>
    </source>
</evidence>
<comment type="subcellular location">
    <subcellularLocation>
        <location evidence="1">Cell membrane</location>
        <topology evidence="1">Multi-pass membrane protein</topology>
    </subcellularLocation>
</comment>
<dbReference type="Pfam" id="PF13440">
    <property type="entry name" value="Polysacc_synt_3"/>
    <property type="match status" value="1"/>
</dbReference>
<name>A0ABM9PHQ8_9FLAO</name>
<dbReference type="EMBL" id="CAXJRC010000004">
    <property type="protein sequence ID" value="CAL2105132.1"/>
    <property type="molecule type" value="Genomic_DNA"/>
</dbReference>
<dbReference type="RefSeq" id="WP_348736935.1">
    <property type="nucleotide sequence ID" value="NZ_CAXJRC010000004.1"/>
</dbReference>
<evidence type="ECO:0000256" key="6">
    <source>
        <dbReference type="SAM" id="Phobius"/>
    </source>
</evidence>
<gene>
    <name evidence="7" type="ORF">T190115A13A_130007</name>
</gene>
<reference evidence="7 8" key="1">
    <citation type="submission" date="2024-05" db="EMBL/GenBank/DDBJ databases">
        <authorList>
            <person name="Duchaud E."/>
        </authorList>
    </citation>
    <scope>NUCLEOTIDE SEQUENCE [LARGE SCALE GENOMIC DNA]</scope>
    <source>
        <strain evidence="7">Ena-SAMPLE-TAB-13-05-2024-13:56:06:370-140305</strain>
    </source>
</reference>
<evidence type="ECO:0000313" key="7">
    <source>
        <dbReference type="EMBL" id="CAL2105132.1"/>
    </source>
</evidence>
<evidence type="ECO:0000256" key="4">
    <source>
        <dbReference type="ARBA" id="ARBA00022989"/>
    </source>
</evidence>
<organism evidence="7 8">
    <name type="scientific">Tenacibaculum vairaonense</name>
    <dbReference type="NCBI Taxonomy" id="3137860"/>
    <lineage>
        <taxon>Bacteria</taxon>
        <taxon>Pseudomonadati</taxon>
        <taxon>Bacteroidota</taxon>
        <taxon>Flavobacteriia</taxon>
        <taxon>Flavobacteriales</taxon>
        <taxon>Flavobacteriaceae</taxon>
        <taxon>Tenacibaculum</taxon>
    </lineage>
</organism>
<dbReference type="Proteomes" id="UP001497602">
    <property type="component" value="Unassembled WGS sequence"/>
</dbReference>
<evidence type="ECO:0000256" key="5">
    <source>
        <dbReference type="ARBA" id="ARBA00023136"/>
    </source>
</evidence>
<keyword evidence="4 6" id="KW-1133">Transmembrane helix</keyword>
<protein>
    <submittedName>
        <fullName evidence="7">O-antigen translocase</fullName>
    </submittedName>
</protein>
<accession>A0ABM9PHQ8</accession>
<feature type="transmembrane region" description="Helical" evidence="6">
    <location>
        <begin position="305"/>
        <end position="328"/>
    </location>
</feature>
<keyword evidence="8" id="KW-1185">Reference proteome</keyword>
<dbReference type="PANTHER" id="PTHR30250:SF28">
    <property type="entry name" value="POLYSACCHARIDE BIOSYNTHESIS PROTEIN"/>
    <property type="match status" value="1"/>
</dbReference>
<evidence type="ECO:0000256" key="1">
    <source>
        <dbReference type="ARBA" id="ARBA00004651"/>
    </source>
</evidence>
<keyword evidence="2" id="KW-1003">Cell membrane</keyword>